<dbReference type="KEGG" id="bsen:DP114_20590"/>
<gene>
    <name evidence="2" type="ORF">DP114_20590</name>
</gene>
<dbReference type="Proteomes" id="UP000503129">
    <property type="component" value="Chromosome"/>
</dbReference>
<dbReference type="EMBL" id="CP030118">
    <property type="protein sequence ID" value="QDL12344.1"/>
    <property type="molecule type" value="Genomic_DNA"/>
</dbReference>
<keyword evidence="3" id="KW-1185">Reference proteome</keyword>
<name>A0A856MQ07_9CYAN</name>
<evidence type="ECO:0000313" key="3">
    <source>
        <dbReference type="Proteomes" id="UP000503129"/>
    </source>
</evidence>
<proteinExistence type="predicted"/>
<evidence type="ECO:0000313" key="2">
    <source>
        <dbReference type="EMBL" id="QDL12344.1"/>
    </source>
</evidence>
<reference evidence="2 3" key="1">
    <citation type="submission" date="2018-06" db="EMBL/GenBank/DDBJ databases">
        <title>Comparative genomics of Brasilonema spp. strains.</title>
        <authorList>
            <person name="Alvarenga D.O."/>
            <person name="Fiore M.F."/>
            <person name="Varani A.M."/>
        </authorList>
    </citation>
    <scope>NUCLEOTIDE SEQUENCE [LARGE SCALE GENOMIC DNA]</scope>
    <source>
        <strain evidence="2 3">CENA114</strain>
    </source>
</reference>
<feature type="compositionally biased region" description="Basic and acidic residues" evidence="1">
    <location>
        <begin position="157"/>
        <end position="169"/>
    </location>
</feature>
<evidence type="ECO:0008006" key="4">
    <source>
        <dbReference type="Google" id="ProtNLM"/>
    </source>
</evidence>
<dbReference type="AlphaFoldDB" id="A0A856MQ07"/>
<feature type="region of interest" description="Disordered" evidence="1">
    <location>
        <begin position="129"/>
        <end position="239"/>
    </location>
</feature>
<evidence type="ECO:0000256" key="1">
    <source>
        <dbReference type="SAM" id="MobiDB-lite"/>
    </source>
</evidence>
<sequence>MGWEQDVYLPEAESQMFTPNPDTSADLAIALLTHYSFDLGGYNASEIVGLWQKQYPGNWLHMAVIEALYQGRYKAVSVQQILACWQRRGQAIFHFNMEFERLICSKFPQSLTALPPISSSFVETTTAVEETSLEEFHPPAPSTVDTGTPKWLPLKKASRDLQTSEHGDTGKSPPHPISPQQQSSQRREPDQAKTSSIETPRSASANQNDQDNFLPGATNNPPIEQFTPQTSAGSESFTSKLKAISNEKLQLSGKLLPRRSHSFMSQEIG</sequence>
<protein>
    <recommendedName>
        <fullName evidence="4">DnaD domain-containing protein</fullName>
    </recommendedName>
</protein>
<organism evidence="2 3">
    <name type="scientific">Brasilonema sennae CENA114</name>
    <dbReference type="NCBI Taxonomy" id="415709"/>
    <lineage>
        <taxon>Bacteria</taxon>
        <taxon>Bacillati</taxon>
        <taxon>Cyanobacteriota</taxon>
        <taxon>Cyanophyceae</taxon>
        <taxon>Nostocales</taxon>
        <taxon>Scytonemataceae</taxon>
        <taxon>Brasilonema</taxon>
        <taxon>Bromeliae group (in: Brasilonema)</taxon>
    </lineage>
</organism>
<feature type="compositionally biased region" description="Polar residues" evidence="1">
    <location>
        <begin position="192"/>
        <end position="239"/>
    </location>
</feature>
<accession>A0A856MQ07</accession>